<proteinExistence type="predicted"/>
<dbReference type="EMBL" id="JAPUFD010000003">
    <property type="protein sequence ID" value="MDI1486562.1"/>
    <property type="molecule type" value="Genomic_DNA"/>
</dbReference>
<name>A0AA43QIV2_9LECA</name>
<dbReference type="InterPro" id="IPR027417">
    <property type="entry name" value="P-loop_NTPase"/>
</dbReference>
<reference evidence="4" key="1">
    <citation type="journal article" date="2023" name="Genome Biol. Evol.">
        <title>First Whole Genome Sequence and Flow Cytometry Genome Size Data for the Lichen-Forming Fungus Ramalina farinacea (Ascomycota).</title>
        <authorList>
            <person name="Llewellyn T."/>
            <person name="Mian S."/>
            <person name="Hill R."/>
            <person name="Leitch I.J."/>
            <person name="Gaya E."/>
        </authorList>
    </citation>
    <scope>NUCLEOTIDE SEQUENCE</scope>
    <source>
        <strain evidence="4">LIQ254RAFAR</strain>
    </source>
</reference>
<dbReference type="Pfam" id="PF25053">
    <property type="entry name" value="DUF7791"/>
    <property type="match status" value="1"/>
</dbReference>
<dbReference type="Gene3D" id="3.40.50.300">
    <property type="entry name" value="P-loop containing nucleotide triphosphate hydrolases"/>
    <property type="match status" value="1"/>
</dbReference>
<evidence type="ECO:0000256" key="1">
    <source>
        <dbReference type="ARBA" id="ARBA00022737"/>
    </source>
</evidence>
<dbReference type="Proteomes" id="UP001161017">
    <property type="component" value="Unassembled WGS sequence"/>
</dbReference>
<dbReference type="Gene3D" id="3.40.50.1820">
    <property type="entry name" value="alpha/beta hydrolase"/>
    <property type="match status" value="1"/>
</dbReference>
<protein>
    <recommendedName>
        <fullName evidence="6">NACHT domain-containing protein</fullName>
    </recommendedName>
</protein>
<accession>A0AA43QIV2</accession>
<keyword evidence="1" id="KW-0677">Repeat</keyword>
<evidence type="ECO:0000259" key="3">
    <source>
        <dbReference type="Pfam" id="PF25053"/>
    </source>
</evidence>
<dbReference type="InterPro" id="IPR029058">
    <property type="entry name" value="AB_hydrolase_fold"/>
</dbReference>
<dbReference type="InterPro" id="IPR056884">
    <property type="entry name" value="NPHP3-like_N"/>
</dbReference>
<evidence type="ECO:0008006" key="6">
    <source>
        <dbReference type="Google" id="ProtNLM"/>
    </source>
</evidence>
<evidence type="ECO:0000259" key="2">
    <source>
        <dbReference type="Pfam" id="PF24883"/>
    </source>
</evidence>
<keyword evidence="5" id="KW-1185">Reference proteome</keyword>
<gene>
    <name evidence="4" type="ORF">OHK93_005793</name>
</gene>
<evidence type="ECO:0000313" key="5">
    <source>
        <dbReference type="Proteomes" id="UP001161017"/>
    </source>
</evidence>
<dbReference type="SUPFAM" id="SSF53474">
    <property type="entry name" value="alpha/beta-Hydrolases"/>
    <property type="match status" value="1"/>
</dbReference>
<dbReference type="PANTHER" id="PTHR10039:SF5">
    <property type="entry name" value="NACHT DOMAIN-CONTAINING PROTEIN"/>
    <property type="match status" value="1"/>
</dbReference>
<dbReference type="AlphaFoldDB" id="A0AA43QIV2"/>
<dbReference type="Pfam" id="PF24883">
    <property type="entry name" value="NPHP3_N"/>
    <property type="match status" value="1"/>
</dbReference>
<dbReference type="PANTHER" id="PTHR10039">
    <property type="entry name" value="AMELOGENIN"/>
    <property type="match status" value="1"/>
</dbReference>
<dbReference type="SUPFAM" id="SSF52540">
    <property type="entry name" value="P-loop containing nucleoside triphosphate hydrolases"/>
    <property type="match status" value="1"/>
</dbReference>
<sequence length="647" mass="73142">MLRPSPTPPIIFVAHSLGGIVVKDALSLSKQETTHLKDILPATIGVAFLGTPHQGSKTASLGKIAFEISRLLLQNPNIKILRALEGQSEILDRISKSFAQILASKEDIKVHSFQEELETKGMSIVDASSSTIGSGRETRSGLYANHGNMAKYASAENINFRRVSSVLRRWVQPLSAPETYSSEMSALYNDVGEGPADISDEQYERLLAALDFPEARSRLENVEEAYADTYTWIYEDRLGFKAWLQGQDPRPIFWISGKPGSGKSTLMKYALTAATTGLYLREYSQTRWILTGHFFHDRGSEVQKTMEGFLCEILFQILVRRRDLVPLVHPILRRRYVQKELLGPAFDDEVERLRRALFAMACGSDSPINCCIFVDALDEHLGTQRDLTSFLKDLAHLNKDWIPNFRLRFCVASRPENHFLDALHGYPGFAVHEYTRADIRRYAVGRLRDEHALSLDNQQKEITLGLVSQIEAKSDGVFMWVRLVVNELVEGLCEGDTLRELEALLSEIPTELSDLYVRAIRRHPRRSTASIAKHRNEAYVMFRMLSGAAVPIPLRHLIRATFLLTGEQHSVAEVDEMSRESMQRRLNSRSCGLLEVPGWSNSNEYDLEIDDVFVEFIHQTVKDFILSETGNSIVKKDIPLVIVCQSF</sequence>
<comment type="caution">
    <text evidence="4">The sequence shown here is derived from an EMBL/GenBank/DDBJ whole genome shotgun (WGS) entry which is preliminary data.</text>
</comment>
<organism evidence="4 5">
    <name type="scientific">Ramalina farinacea</name>
    <dbReference type="NCBI Taxonomy" id="258253"/>
    <lineage>
        <taxon>Eukaryota</taxon>
        <taxon>Fungi</taxon>
        <taxon>Dikarya</taxon>
        <taxon>Ascomycota</taxon>
        <taxon>Pezizomycotina</taxon>
        <taxon>Lecanoromycetes</taxon>
        <taxon>OSLEUM clade</taxon>
        <taxon>Lecanoromycetidae</taxon>
        <taxon>Lecanorales</taxon>
        <taxon>Lecanorineae</taxon>
        <taxon>Ramalinaceae</taxon>
        <taxon>Ramalina</taxon>
    </lineage>
</organism>
<dbReference type="InterPro" id="IPR056693">
    <property type="entry name" value="DUF7791"/>
</dbReference>
<feature type="domain" description="Nephrocystin 3-like N-terminal" evidence="2">
    <location>
        <begin position="229"/>
        <end position="414"/>
    </location>
</feature>
<feature type="domain" description="DUF7791" evidence="3">
    <location>
        <begin position="579"/>
        <end position="635"/>
    </location>
</feature>
<evidence type="ECO:0000313" key="4">
    <source>
        <dbReference type="EMBL" id="MDI1486562.1"/>
    </source>
</evidence>